<comment type="caution">
    <text evidence="12">The sequence shown here is derived from an EMBL/GenBank/DDBJ whole genome shotgun (WGS) entry which is preliminary data.</text>
</comment>
<feature type="region of interest" description="Disordered" evidence="8">
    <location>
        <begin position="536"/>
        <end position="576"/>
    </location>
</feature>
<dbReference type="Proteomes" id="UP000652761">
    <property type="component" value="Unassembled WGS sequence"/>
</dbReference>
<evidence type="ECO:0000256" key="4">
    <source>
        <dbReference type="ARBA" id="ARBA00022729"/>
    </source>
</evidence>
<evidence type="ECO:0000313" key="13">
    <source>
        <dbReference type="Proteomes" id="UP000652761"/>
    </source>
</evidence>
<gene>
    <name evidence="12" type="ORF">Taro_048913</name>
</gene>
<dbReference type="Gene3D" id="2.60.120.430">
    <property type="entry name" value="Galactose-binding lectin"/>
    <property type="match status" value="1"/>
</dbReference>
<evidence type="ECO:0000256" key="6">
    <source>
        <dbReference type="ARBA" id="ARBA00022989"/>
    </source>
</evidence>
<protein>
    <recommendedName>
        <fullName evidence="11">Malectin-like domain-containing protein</fullName>
    </recommendedName>
</protein>
<keyword evidence="2" id="KW-0433">Leucine-rich repeat</keyword>
<dbReference type="InterPro" id="IPR024788">
    <property type="entry name" value="Malectin-like_Carb-bd_dom"/>
</dbReference>
<accession>A0A843X9H4</accession>
<dbReference type="SUPFAM" id="SSF52058">
    <property type="entry name" value="L domain-like"/>
    <property type="match status" value="1"/>
</dbReference>
<dbReference type="PANTHER" id="PTHR45631:SF44">
    <property type="entry name" value="CARBOHYDRATE-BINDING PROTEIN OF THE ER PROTEIN"/>
    <property type="match status" value="1"/>
</dbReference>
<dbReference type="Gene3D" id="3.80.10.10">
    <property type="entry name" value="Ribonuclease Inhibitor"/>
    <property type="match status" value="1"/>
</dbReference>
<keyword evidence="6 9" id="KW-1133">Transmembrane helix</keyword>
<evidence type="ECO:0000313" key="12">
    <source>
        <dbReference type="EMBL" id="MQM15960.1"/>
    </source>
</evidence>
<dbReference type="PANTHER" id="PTHR45631">
    <property type="entry name" value="OS07G0107800 PROTEIN-RELATED"/>
    <property type="match status" value="1"/>
</dbReference>
<evidence type="ECO:0000256" key="3">
    <source>
        <dbReference type="ARBA" id="ARBA00022692"/>
    </source>
</evidence>
<evidence type="ECO:0000256" key="2">
    <source>
        <dbReference type="ARBA" id="ARBA00022614"/>
    </source>
</evidence>
<evidence type="ECO:0000256" key="5">
    <source>
        <dbReference type="ARBA" id="ARBA00022737"/>
    </source>
</evidence>
<dbReference type="Pfam" id="PF12819">
    <property type="entry name" value="Malectin_like"/>
    <property type="match status" value="1"/>
</dbReference>
<feature type="domain" description="Malectin-like" evidence="11">
    <location>
        <begin position="25"/>
        <end position="341"/>
    </location>
</feature>
<dbReference type="AlphaFoldDB" id="A0A843X9H4"/>
<feature type="transmembrane region" description="Helical" evidence="9">
    <location>
        <begin position="496"/>
        <end position="520"/>
    </location>
</feature>
<dbReference type="Pfam" id="PF13855">
    <property type="entry name" value="LRR_8"/>
    <property type="match status" value="1"/>
</dbReference>
<name>A0A843X9H4_COLES</name>
<comment type="subcellular location">
    <subcellularLocation>
        <location evidence="1">Membrane</location>
        <topology evidence="1">Single-pass membrane protein</topology>
    </subcellularLocation>
</comment>
<keyword evidence="3 9" id="KW-0812">Transmembrane</keyword>
<feature type="compositionally biased region" description="Low complexity" evidence="8">
    <location>
        <begin position="536"/>
        <end position="545"/>
    </location>
</feature>
<dbReference type="InterPro" id="IPR032675">
    <property type="entry name" value="LRR_dom_sf"/>
</dbReference>
<keyword evidence="7 9" id="KW-0472">Membrane</keyword>
<evidence type="ECO:0000256" key="8">
    <source>
        <dbReference type="SAM" id="MobiDB-lite"/>
    </source>
</evidence>
<evidence type="ECO:0000256" key="9">
    <source>
        <dbReference type="SAM" id="Phobius"/>
    </source>
</evidence>
<proteinExistence type="predicted"/>
<dbReference type="OrthoDB" id="785492at2759"/>
<dbReference type="GO" id="GO:0016020">
    <property type="term" value="C:membrane"/>
    <property type="evidence" value="ECO:0007669"/>
    <property type="project" value="UniProtKB-SubCell"/>
</dbReference>
<dbReference type="EMBL" id="NMUH01006766">
    <property type="protein sequence ID" value="MQM15960.1"/>
    <property type="molecule type" value="Genomic_DNA"/>
</dbReference>
<organism evidence="12 13">
    <name type="scientific">Colocasia esculenta</name>
    <name type="common">Wild taro</name>
    <name type="synonym">Arum esculentum</name>
    <dbReference type="NCBI Taxonomy" id="4460"/>
    <lineage>
        <taxon>Eukaryota</taxon>
        <taxon>Viridiplantae</taxon>
        <taxon>Streptophyta</taxon>
        <taxon>Embryophyta</taxon>
        <taxon>Tracheophyta</taxon>
        <taxon>Spermatophyta</taxon>
        <taxon>Magnoliopsida</taxon>
        <taxon>Liliopsida</taxon>
        <taxon>Araceae</taxon>
        <taxon>Aroideae</taxon>
        <taxon>Colocasieae</taxon>
        <taxon>Colocasia</taxon>
    </lineage>
</organism>
<reference evidence="12" key="1">
    <citation type="submission" date="2017-07" db="EMBL/GenBank/DDBJ databases">
        <title>Taro Niue Genome Assembly and Annotation.</title>
        <authorList>
            <person name="Atibalentja N."/>
            <person name="Keating K."/>
            <person name="Fields C.J."/>
        </authorList>
    </citation>
    <scope>NUCLEOTIDE SEQUENCE</scope>
    <source>
        <strain evidence="12">Niue_2</strain>
        <tissue evidence="12">Leaf</tissue>
    </source>
</reference>
<feature type="chain" id="PRO_5032520981" description="Malectin-like domain-containing protein" evidence="10">
    <location>
        <begin position="20"/>
        <end position="618"/>
    </location>
</feature>
<sequence>MAGLLPLLFPLLLAVSASAQVFLSIDCGASAPYTDGDGIRWVGDGAYVSRGEAHTVRNTTAVAPELTTVRAFTSRKKNCYTIPVRGGSQILLRTSFYYGNYDGRASPPAFDVIFDGNMWWSVETTAGDVFSYEAIYVVSGEATSVCFGQSKPGQVPFVSAIEVRSLGVDMYPHFDSTRWLLMWQRVVYGATSDIRYPDDPYDRIWSAQGPGRGIVALRNETAIVVSDLDAADRPPAFRTAIGTNSTTATINLGTSLPTENTDININFYFAEMQQLGALDQRNVQVAIDGAVISQSIAVPAGNVLEYAIYDRTANANTSFDVQAASDSTLPPIVSAMEVFSVGDPMQATDNGDVEGLASLKRMWPVLNDWTGDPCLPAPYNWEWVGCNSDDTPRVTALNLGGFGLSGVIPELSDVVMTALETIDLHNNKLSGPIPRFFGSMPNLKVLNLADNNFNGTVPSSLSQNSRIKLDVSGNPNLQCSAGVSCSSGKKKKSSNVGLIVGIAVPLGVLFCAAVVFLVCLHQRRVAAVAAVAAPAGKPNAHAGAPSGPPSRPPPPAAPAAHGGAGAGGPPAATDDYRIAIEQQMGSELADLVAQQAQQQFETIRSPESAPESTLLRQQ</sequence>
<keyword evidence="4 10" id="KW-0732">Signal</keyword>
<evidence type="ECO:0000259" key="11">
    <source>
        <dbReference type="Pfam" id="PF12819"/>
    </source>
</evidence>
<evidence type="ECO:0000256" key="1">
    <source>
        <dbReference type="ARBA" id="ARBA00004167"/>
    </source>
</evidence>
<evidence type="ECO:0000256" key="7">
    <source>
        <dbReference type="ARBA" id="ARBA00023136"/>
    </source>
</evidence>
<dbReference type="InterPro" id="IPR001611">
    <property type="entry name" value="Leu-rich_rpt"/>
</dbReference>
<keyword evidence="5" id="KW-0677">Repeat</keyword>
<keyword evidence="13" id="KW-1185">Reference proteome</keyword>
<feature type="signal peptide" evidence="10">
    <location>
        <begin position="1"/>
        <end position="19"/>
    </location>
</feature>
<feature type="compositionally biased region" description="Pro residues" evidence="8">
    <location>
        <begin position="546"/>
        <end position="557"/>
    </location>
</feature>
<dbReference type="FunFam" id="3.80.10.10:FF:000129">
    <property type="entry name" value="Leucine-rich repeat receptor-like kinase"/>
    <property type="match status" value="1"/>
</dbReference>
<evidence type="ECO:0000256" key="10">
    <source>
        <dbReference type="SAM" id="SignalP"/>
    </source>
</evidence>
<feature type="region of interest" description="Disordered" evidence="8">
    <location>
        <begin position="599"/>
        <end position="618"/>
    </location>
</feature>